<keyword evidence="1" id="KW-0805">Transcription regulation</keyword>
<evidence type="ECO:0000256" key="2">
    <source>
        <dbReference type="ARBA" id="ARBA00023163"/>
    </source>
</evidence>
<feature type="region of interest" description="Disordered" evidence="3">
    <location>
        <begin position="85"/>
        <end position="134"/>
    </location>
</feature>
<keyword evidence="2" id="KW-0804">Transcription</keyword>
<dbReference type="InterPro" id="IPR041916">
    <property type="entry name" value="Anti_sigma_zinc_sf"/>
</dbReference>
<keyword evidence="4" id="KW-0812">Transmembrane</keyword>
<feature type="region of interest" description="Disordered" evidence="3">
    <location>
        <begin position="256"/>
        <end position="279"/>
    </location>
</feature>
<feature type="compositionally biased region" description="Low complexity" evidence="3">
    <location>
        <begin position="184"/>
        <end position="195"/>
    </location>
</feature>
<evidence type="ECO:0000256" key="4">
    <source>
        <dbReference type="SAM" id="Phobius"/>
    </source>
</evidence>
<reference evidence="5" key="1">
    <citation type="submission" date="2022-01" db="EMBL/GenBank/DDBJ databases">
        <title>Genome-Based Taxonomic Classification of the Phylum Actinobacteria.</title>
        <authorList>
            <person name="Gao Y."/>
        </authorList>
    </citation>
    <scope>NUCLEOTIDE SEQUENCE</scope>
    <source>
        <strain evidence="5">KLBMP 8922</strain>
    </source>
</reference>
<evidence type="ECO:0000256" key="1">
    <source>
        <dbReference type="ARBA" id="ARBA00023015"/>
    </source>
</evidence>
<evidence type="ECO:0000313" key="6">
    <source>
        <dbReference type="Proteomes" id="UP001165378"/>
    </source>
</evidence>
<accession>A0AA41U7B4</accession>
<feature type="region of interest" description="Disordered" evidence="3">
    <location>
        <begin position="175"/>
        <end position="229"/>
    </location>
</feature>
<feature type="compositionally biased region" description="Polar residues" evidence="3">
    <location>
        <begin position="220"/>
        <end position="229"/>
    </location>
</feature>
<dbReference type="EMBL" id="JAKFHA010000064">
    <property type="protein sequence ID" value="MCF2533882.1"/>
    <property type="molecule type" value="Genomic_DNA"/>
</dbReference>
<feature type="transmembrane region" description="Helical" evidence="4">
    <location>
        <begin position="154"/>
        <end position="174"/>
    </location>
</feature>
<name>A0AA41U7B4_9ACTN</name>
<evidence type="ECO:0000256" key="3">
    <source>
        <dbReference type="SAM" id="MobiDB-lite"/>
    </source>
</evidence>
<keyword evidence="6" id="KW-1185">Reference proteome</keyword>
<feature type="compositionally biased region" description="Basic and acidic residues" evidence="3">
    <location>
        <begin position="91"/>
        <end position="105"/>
    </location>
</feature>
<dbReference type="AlphaFoldDB" id="A0AA41U7B4"/>
<protein>
    <submittedName>
        <fullName evidence="5">Zf-HC2 domain-containing protein</fullName>
    </submittedName>
</protein>
<keyword evidence="4" id="KW-1133">Transmembrane helix</keyword>
<dbReference type="Gene3D" id="1.10.10.1320">
    <property type="entry name" value="Anti-sigma factor, zinc-finger domain"/>
    <property type="match status" value="1"/>
</dbReference>
<organism evidence="5 6">
    <name type="scientific">Yinghuangia soli</name>
    <dbReference type="NCBI Taxonomy" id="2908204"/>
    <lineage>
        <taxon>Bacteria</taxon>
        <taxon>Bacillati</taxon>
        <taxon>Actinomycetota</taxon>
        <taxon>Actinomycetes</taxon>
        <taxon>Kitasatosporales</taxon>
        <taxon>Streptomycetaceae</taxon>
        <taxon>Yinghuangia</taxon>
    </lineage>
</organism>
<comment type="caution">
    <text evidence="5">The sequence shown here is derived from an EMBL/GenBank/DDBJ whole genome shotgun (WGS) entry which is preliminary data.</text>
</comment>
<sequence length="366" mass="36776">MTPENRTVGPDGHVDVDLLADLAEDLLDSSAAADVRAHLGTCPDCRETYAALAEVRELLGAQPAEPMPDDVFAGLMAVLADTAAAEAADDGNTHERDSQEQDSRDQGSPGERGPLKAVGLDTLPTPRTSADEESYAAPVVDLDEARRRRRRRGWLVAAAAAGALVVGGALIGTLSGSDTRSNDSSAAAPASARGPGAEDKALNESGRGGSTAIAGAQAPAGTSSQTFTASGTEYRRAELREQVAALVARQGSLQATAETSGGTATGGLSGAAPTASPKATGDLAVRPVVPACAQAGANGRTPLAAEIGRFEGRSAFVVVYRGTAAGTADVMVIDVAACPGYRSGSSAPGTAAATDKIIYSATVPLP</sequence>
<evidence type="ECO:0000313" key="5">
    <source>
        <dbReference type="EMBL" id="MCF2533882.1"/>
    </source>
</evidence>
<dbReference type="Proteomes" id="UP001165378">
    <property type="component" value="Unassembled WGS sequence"/>
</dbReference>
<gene>
    <name evidence="5" type="ORF">LZ495_42610</name>
</gene>
<keyword evidence="4" id="KW-0472">Membrane</keyword>
<dbReference type="RefSeq" id="WP_235058646.1">
    <property type="nucleotide sequence ID" value="NZ_JAKFHA010000064.1"/>
</dbReference>
<proteinExistence type="predicted"/>